<evidence type="ECO:0000313" key="3">
    <source>
        <dbReference type="Proteomes" id="UP000777438"/>
    </source>
</evidence>
<feature type="compositionally biased region" description="Acidic residues" evidence="1">
    <location>
        <begin position="321"/>
        <end position="337"/>
    </location>
</feature>
<proteinExistence type="predicted"/>
<gene>
    <name evidence="2" type="ORF">B0T10DRAFT_561772</name>
</gene>
<keyword evidence="3" id="KW-1185">Reference proteome</keyword>
<protein>
    <submittedName>
        <fullName evidence="2">Uncharacterized protein</fullName>
    </submittedName>
</protein>
<reference evidence="2 3" key="1">
    <citation type="journal article" date="2021" name="Nat. Commun.">
        <title>Genetic determinants of endophytism in the Arabidopsis root mycobiome.</title>
        <authorList>
            <person name="Mesny F."/>
            <person name="Miyauchi S."/>
            <person name="Thiergart T."/>
            <person name="Pickel B."/>
            <person name="Atanasova L."/>
            <person name="Karlsson M."/>
            <person name="Huettel B."/>
            <person name="Barry K.W."/>
            <person name="Haridas S."/>
            <person name="Chen C."/>
            <person name="Bauer D."/>
            <person name="Andreopoulos W."/>
            <person name="Pangilinan J."/>
            <person name="LaButti K."/>
            <person name="Riley R."/>
            <person name="Lipzen A."/>
            <person name="Clum A."/>
            <person name="Drula E."/>
            <person name="Henrissat B."/>
            <person name="Kohler A."/>
            <person name="Grigoriev I.V."/>
            <person name="Martin F.M."/>
            <person name="Hacquard S."/>
        </authorList>
    </citation>
    <scope>NUCLEOTIDE SEQUENCE [LARGE SCALE GENOMIC DNA]</scope>
    <source>
        <strain evidence="2 3">MPI-CAGE-CH-0241</strain>
    </source>
</reference>
<dbReference type="Proteomes" id="UP000777438">
    <property type="component" value="Unassembled WGS sequence"/>
</dbReference>
<dbReference type="OrthoDB" id="4395072at2759"/>
<evidence type="ECO:0000256" key="1">
    <source>
        <dbReference type="SAM" id="MobiDB-lite"/>
    </source>
</evidence>
<comment type="caution">
    <text evidence="2">The sequence shown here is derived from an EMBL/GenBank/DDBJ whole genome shotgun (WGS) entry which is preliminary data.</text>
</comment>
<dbReference type="EMBL" id="JAGPYM010000011">
    <property type="protein sequence ID" value="KAH6889302.1"/>
    <property type="molecule type" value="Genomic_DNA"/>
</dbReference>
<dbReference type="AlphaFoldDB" id="A0A9P8W6J6"/>
<organism evidence="2 3">
    <name type="scientific">Thelonectria olida</name>
    <dbReference type="NCBI Taxonomy" id="1576542"/>
    <lineage>
        <taxon>Eukaryota</taxon>
        <taxon>Fungi</taxon>
        <taxon>Dikarya</taxon>
        <taxon>Ascomycota</taxon>
        <taxon>Pezizomycotina</taxon>
        <taxon>Sordariomycetes</taxon>
        <taxon>Hypocreomycetidae</taxon>
        <taxon>Hypocreales</taxon>
        <taxon>Nectriaceae</taxon>
        <taxon>Thelonectria</taxon>
    </lineage>
</organism>
<accession>A0A9P8W6J6</accession>
<evidence type="ECO:0000313" key="2">
    <source>
        <dbReference type="EMBL" id="KAH6889302.1"/>
    </source>
</evidence>
<feature type="region of interest" description="Disordered" evidence="1">
    <location>
        <begin position="310"/>
        <end position="341"/>
    </location>
</feature>
<name>A0A9P8W6J6_9HYPO</name>
<feature type="compositionally biased region" description="Low complexity" evidence="1">
    <location>
        <begin position="310"/>
        <end position="320"/>
    </location>
</feature>
<sequence>MSAQSSVLTQSSVGLESDILNTLVRAETGVAAEAGPGTGGEVQQGAEAQVQAKASANVSQLLRDALNTSREFPINSREVYQYQGRGKLWFGRESPPDVLEQMWRKPDGIKQRLDVDLQPTRDEIKRKGSQQKKNWAEGNVNAELRMSGYATSSRAESVTLCPCVWIFCGSKWALKIVQKAIRNLPWVESFLGRSVGLCTGGPQLCSRPTLIPLEELRLHAVSKDSLPYRGGKILYHIAKLDPSLSSPSVCGWLCCTTYMKGGEVLDQQVSRIGGVLTHTILGDKLGHHADRVITAAHGVFERADLEADSENISTSAISSDSESDSDYEDSANDEDERDYSTEDTIQEKANTQYSQPRVHLIGNVDPSVIVTDWIPFEDAPTINFLGNSNGTGPWGKQTTASVSDYTLLKTETVRLMHNSYHRAGNKDRSLLETITTHSKNGELGAGPIWLILGLNCVEEADLLPGETEVFLSNRLVTVRKVQLRAPLAHGMSGAWLARGNSWCGMVIAGYVGEPLALFITAQDILLDLSLSFPQTAGPPPSFQIKAEQPAQRDEPYTWTLKDDDEWEEQRAQWDKPEMWSVNDDDQWAVFVRASSVYPVQY</sequence>